<dbReference type="Bgee" id="ENSPANG00000012365">
    <property type="expression patterns" value="Expressed in pancreas and 37 other cell types or tissues"/>
</dbReference>
<protein>
    <submittedName>
        <fullName evidence="10">Serine peptidase inhibitor Kazal type 1</fullName>
    </submittedName>
</protein>
<dbReference type="PANTHER" id="PTHR21312">
    <property type="entry name" value="SERINE PROTEASE INHIBITOR"/>
    <property type="match status" value="1"/>
</dbReference>
<dbReference type="GO" id="GO:0004867">
    <property type="term" value="F:serine-type endopeptidase inhibitor activity"/>
    <property type="evidence" value="ECO:0007669"/>
    <property type="project" value="UniProtKB-KW"/>
</dbReference>
<dbReference type="Ensembl" id="ENSPANT00000028807.3">
    <property type="protein sequence ID" value="ENSPANP00000009824.1"/>
    <property type="gene ID" value="ENSPANG00000012365.3"/>
</dbReference>
<dbReference type="RefSeq" id="XP_009207602.1">
    <property type="nucleotide sequence ID" value="XM_009209338.3"/>
</dbReference>
<gene>
    <name evidence="10" type="primary">SPINK1</name>
</gene>
<accession>A0A096NAT0</accession>
<evidence type="ECO:0000256" key="2">
    <source>
        <dbReference type="ARBA" id="ARBA00022525"/>
    </source>
</evidence>
<dbReference type="GO" id="GO:0090281">
    <property type="term" value="P:negative regulation of calcium ion import"/>
    <property type="evidence" value="ECO:0007669"/>
    <property type="project" value="Ensembl"/>
</dbReference>
<evidence type="ECO:0000256" key="7">
    <source>
        <dbReference type="ARBA" id="ARBA00046050"/>
    </source>
</evidence>
<dbReference type="GO" id="GO:0060046">
    <property type="term" value="P:regulation of acrosome reaction"/>
    <property type="evidence" value="ECO:0007669"/>
    <property type="project" value="Ensembl"/>
</dbReference>
<dbReference type="GeneID" id="101025154"/>
<dbReference type="KEGG" id="panu:101025154"/>
<dbReference type="PANTHER" id="PTHR21312:SF27">
    <property type="entry name" value="SERINE PROTEASE INHIBITOR KAZAL-TYPE 1"/>
    <property type="match status" value="1"/>
</dbReference>
<dbReference type="InterPro" id="IPR002350">
    <property type="entry name" value="Kazal_dom"/>
</dbReference>
<evidence type="ECO:0000256" key="5">
    <source>
        <dbReference type="ARBA" id="ARBA00023157"/>
    </source>
</evidence>
<dbReference type="PROSITE" id="PS51465">
    <property type="entry name" value="KAZAL_2"/>
    <property type="match status" value="1"/>
</dbReference>
<evidence type="ECO:0000259" key="9">
    <source>
        <dbReference type="PROSITE" id="PS51465"/>
    </source>
</evidence>
<name>A0A096NAT0_PAPAN</name>
<dbReference type="HOGENOM" id="CLU_169765_2_1_1"/>
<dbReference type="GO" id="GO:0010751">
    <property type="term" value="P:negative regulation of nitric oxide mediated signal transduction"/>
    <property type="evidence" value="ECO:0007669"/>
    <property type="project" value="Ensembl"/>
</dbReference>
<reference evidence="10" key="3">
    <citation type="submission" date="2025-09" db="UniProtKB">
        <authorList>
            <consortium name="Ensembl"/>
        </authorList>
    </citation>
    <scope>IDENTIFICATION</scope>
</reference>
<dbReference type="AlphaFoldDB" id="A0A096NAT0"/>
<keyword evidence="8" id="KW-0732">Signal</keyword>
<comment type="function">
    <text evidence="6">In the male reproductive tract, binds to sperm heads where it modulates sperm capacitance by inhibiting calcium uptake and nitrogen oxide (NO) production.</text>
</comment>
<feature type="domain" description="Kazal-like" evidence="9">
    <location>
        <begin position="26"/>
        <end position="79"/>
    </location>
</feature>
<feature type="chain" id="PRO_5001928811" evidence="8">
    <location>
        <begin position="24"/>
        <end position="79"/>
    </location>
</feature>
<keyword evidence="2" id="KW-0964">Secreted</keyword>
<dbReference type="InterPro" id="IPR001239">
    <property type="entry name" value="Prot_inh_Kazal-m"/>
</dbReference>
<dbReference type="Gene3D" id="3.30.60.30">
    <property type="match status" value="1"/>
</dbReference>
<dbReference type="SMR" id="A0A096NAT0"/>
<dbReference type="GeneTree" id="ENSGT00530000064228"/>
<dbReference type="FunFam" id="3.30.60.30:FF:000031">
    <property type="entry name" value="Serine protease inhibitor Kazal-type 2"/>
    <property type="match status" value="1"/>
</dbReference>
<dbReference type="SMART" id="SM00280">
    <property type="entry name" value="KAZAL"/>
    <property type="match status" value="1"/>
</dbReference>
<organism evidence="10 11">
    <name type="scientific">Papio anubis</name>
    <name type="common">Olive baboon</name>
    <dbReference type="NCBI Taxonomy" id="9555"/>
    <lineage>
        <taxon>Eukaryota</taxon>
        <taxon>Metazoa</taxon>
        <taxon>Chordata</taxon>
        <taxon>Craniata</taxon>
        <taxon>Vertebrata</taxon>
        <taxon>Euteleostomi</taxon>
        <taxon>Mammalia</taxon>
        <taxon>Eutheria</taxon>
        <taxon>Euarchontoglires</taxon>
        <taxon>Primates</taxon>
        <taxon>Haplorrhini</taxon>
        <taxon>Catarrhini</taxon>
        <taxon>Cercopithecidae</taxon>
        <taxon>Cercopithecinae</taxon>
        <taxon>Papio</taxon>
    </lineage>
</organism>
<keyword evidence="11" id="KW-1185">Reference proteome</keyword>
<evidence type="ECO:0000313" key="10">
    <source>
        <dbReference type="Ensembl" id="ENSPANP00000009824.1"/>
    </source>
</evidence>
<dbReference type="GO" id="GO:0048240">
    <property type="term" value="P:sperm capacitation"/>
    <property type="evidence" value="ECO:0007669"/>
    <property type="project" value="Ensembl"/>
</dbReference>
<dbReference type="OMA" id="REAKCNN"/>
<evidence type="ECO:0000256" key="4">
    <source>
        <dbReference type="ARBA" id="ARBA00022900"/>
    </source>
</evidence>
<sequence length="79" mass="8494">MKVTGIFLLSALALLSLSGNTGADSLGREAKCYNELTGCTKIYDPVCGTDGKTYPNECVLCFENQKRQTSVLIRKSGPC</sequence>
<dbReference type="InterPro" id="IPR036058">
    <property type="entry name" value="Kazal_dom_sf"/>
</dbReference>
<reference evidence="10 11" key="1">
    <citation type="submission" date="2012-03" db="EMBL/GenBank/DDBJ databases">
        <title>Whole Genome Assembly of Papio anubis.</title>
        <authorList>
            <person name="Liu Y.L."/>
            <person name="Abraham K.A."/>
            <person name="Akbar H.A."/>
            <person name="Ali S.A."/>
            <person name="Anosike U.A."/>
            <person name="Aqrawi P.A."/>
            <person name="Arias F.A."/>
            <person name="Attaway T.A."/>
            <person name="Awwad R.A."/>
            <person name="Babu C.B."/>
            <person name="Bandaranaike D.B."/>
            <person name="Battles P.B."/>
            <person name="Bell A.B."/>
            <person name="Beltran B.B."/>
            <person name="Berhane-Mersha D.B."/>
            <person name="Bess C.B."/>
            <person name="Bickham C.B."/>
            <person name="Bolden T.B."/>
            <person name="Carter K.C."/>
            <person name="Chau D.C."/>
            <person name="Chavez A.C."/>
            <person name="Clerc-Blankenburg K.C."/>
            <person name="Coyle M.C."/>
            <person name="Dao M.D."/>
            <person name="Davila M.L.D."/>
            <person name="Davy-Carroll L.D."/>
            <person name="Denson S.D."/>
            <person name="Dinh H.D."/>
            <person name="Fernandez S.F."/>
            <person name="Fernando P.F."/>
            <person name="Forbes L.F."/>
            <person name="Francis C.F."/>
            <person name="Francisco L.F."/>
            <person name="Fu Q.F."/>
            <person name="Garcia-Iii R.G."/>
            <person name="Garrett T.G."/>
            <person name="Gross S.G."/>
            <person name="Gubbala S.G."/>
            <person name="Hirani K.H."/>
            <person name="Hogues M.H."/>
            <person name="Hollins B.H."/>
            <person name="Jackson L.J."/>
            <person name="Javaid M.J."/>
            <person name="Jhangiani S.J."/>
            <person name="Johnson A.J."/>
            <person name="Johnson B.J."/>
            <person name="Jones J.J."/>
            <person name="Joshi V.J."/>
            <person name="Kalu J.K."/>
            <person name="Khan N.K."/>
            <person name="Korchina V.K."/>
            <person name="Kovar C.K."/>
            <person name="Lago L.L."/>
            <person name="Lara F.L."/>
            <person name="Le T.-K.L."/>
            <person name="Lee S.L."/>
            <person name="Legall-Iii F.L."/>
            <person name="Lemon S.L."/>
            <person name="Liu J.L."/>
            <person name="Liu Y.-S.L."/>
            <person name="Liyanage D.L."/>
            <person name="Lopez J.L."/>
            <person name="Lorensuhewa L.L."/>
            <person name="Mata R.M."/>
            <person name="Mathew T.M."/>
            <person name="Mercado C.M."/>
            <person name="Mercado I.M."/>
            <person name="Morales K.M."/>
            <person name="Morgan M.M."/>
            <person name="Munidasa M.M."/>
            <person name="Ngo D.N."/>
            <person name="Nguyen L.N."/>
            <person name="Nguyen T.N."/>
            <person name="Nguyen N.N."/>
            <person name="Obregon M.O."/>
            <person name="Okwuonu G.O."/>
            <person name="Ongeri F.O."/>
            <person name="Onwere C.O."/>
            <person name="Osifeso I.O."/>
            <person name="Parra A.P."/>
            <person name="Patil S.P."/>
            <person name="Perez A.P."/>
            <person name="Perez Y.P."/>
            <person name="Pham C.P."/>
            <person name="Pu L.-L.P."/>
            <person name="Puazo M.P."/>
            <person name="Quiroz J.Q."/>
            <person name="Rouhana J.R."/>
            <person name="Ruiz M.R."/>
            <person name="Ruiz S.-J.R."/>
            <person name="Saada N.S."/>
            <person name="Santibanez J.S."/>
            <person name="Scheel M.S."/>
            <person name="Schneider B.S."/>
            <person name="Simmons D.S."/>
            <person name="Sisson I.S."/>
            <person name="Tang L.-Y.T."/>
            <person name="Thornton R.T."/>
            <person name="Tisius J.T."/>
            <person name="Toledanes G.T."/>
            <person name="Trejos Z.T."/>
            <person name="Usmani K.U."/>
            <person name="Varghese R.V."/>
            <person name="Vattathil S.V."/>
            <person name="Vee V.V."/>
            <person name="Walker D.W."/>
            <person name="Weissenberger G.W."/>
            <person name="White C.W."/>
            <person name="Williams A.W."/>
            <person name="Woodworth J.W."/>
            <person name="Wright R.W."/>
            <person name="Zhu Y.Z."/>
            <person name="Han Y.H."/>
            <person name="Newsham I.N."/>
            <person name="Nazareth L.N."/>
            <person name="Worley K.W."/>
            <person name="Muzny D.M."/>
            <person name="Rogers J.R."/>
            <person name="Gibbs R.G."/>
        </authorList>
    </citation>
    <scope>NUCLEOTIDE SEQUENCE [LARGE SCALE GENOMIC DNA]</scope>
</reference>
<reference evidence="10" key="2">
    <citation type="submission" date="2025-08" db="UniProtKB">
        <authorList>
            <consortium name="Ensembl"/>
        </authorList>
    </citation>
    <scope>IDENTIFICATION</scope>
</reference>
<keyword evidence="4" id="KW-0722">Serine protease inhibitor</keyword>
<keyword evidence="5" id="KW-1015">Disulfide bond</keyword>
<dbReference type="PROSITE" id="PS00282">
    <property type="entry name" value="KAZAL_1"/>
    <property type="match status" value="1"/>
</dbReference>
<evidence type="ECO:0000313" key="11">
    <source>
        <dbReference type="Proteomes" id="UP000028761"/>
    </source>
</evidence>
<evidence type="ECO:0000256" key="1">
    <source>
        <dbReference type="ARBA" id="ARBA00004613"/>
    </source>
</evidence>
<comment type="subcellular location">
    <subcellularLocation>
        <location evidence="1">Secreted</location>
    </subcellularLocation>
</comment>
<dbReference type="GO" id="GO:0005615">
    <property type="term" value="C:extracellular space"/>
    <property type="evidence" value="ECO:0007669"/>
    <property type="project" value="Ensembl"/>
</dbReference>
<comment type="function">
    <text evidence="7">Serine protease inhibitor which exhibits anti-trypsin activity. In the pancreas, protects against trypsin-catalyzed premature activation of zymogens.</text>
</comment>
<dbReference type="GO" id="GO:2001256">
    <property type="term" value="P:regulation of store-operated calcium entry"/>
    <property type="evidence" value="ECO:0007669"/>
    <property type="project" value="Ensembl"/>
</dbReference>
<dbReference type="STRING" id="9555.ENSPANP00000009824"/>
<dbReference type="CTD" id="6690"/>
<evidence type="ECO:0000256" key="6">
    <source>
        <dbReference type="ARBA" id="ARBA00037363"/>
    </source>
</evidence>
<dbReference type="SUPFAM" id="SSF100895">
    <property type="entry name" value="Kazal-type serine protease inhibitors"/>
    <property type="match status" value="1"/>
</dbReference>
<proteinExistence type="predicted"/>
<dbReference type="Pfam" id="PF00050">
    <property type="entry name" value="Kazal_1"/>
    <property type="match status" value="1"/>
</dbReference>
<dbReference type="Proteomes" id="UP000028761">
    <property type="component" value="Chromosome 5"/>
</dbReference>
<dbReference type="CDD" id="cd01327">
    <property type="entry name" value="KAZAL_PSTI"/>
    <property type="match status" value="1"/>
</dbReference>
<dbReference type="GO" id="GO:0007263">
    <property type="term" value="P:nitric oxide mediated signal transduction"/>
    <property type="evidence" value="ECO:0007669"/>
    <property type="project" value="Ensembl"/>
</dbReference>
<dbReference type="eggNOG" id="KOG3649">
    <property type="taxonomic scope" value="Eukaryota"/>
</dbReference>
<dbReference type="PRINTS" id="PR00290">
    <property type="entry name" value="KAZALINHBTR"/>
</dbReference>
<keyword evidence="3" id="KW-0646">Protease inhibitor</keyword>
<evidence type="ECO:0000256" key="3">
    <source>
        <dbReference type="ARBA" id="ARBA00022690"/>
    </source>
</evidence>
<evidence type="ECO:0000256" key="8">
    <source>
        <dbReference type="SAM" id="SignalP"/>
    </source>
</evidence>
<feature type="signal peptide" evidence="8">
    <location>
        <begin position="1"/>
        <end position="23"/>
    </location>
</feature>